<accession>A0ABX3TCA7</accession>
<proteinExistence type="predicted"/>
<protein>
    <submittedName>
        <fullName evidence="1">Uncharacterized protein</fullName>
    </submittedName>
</protein>
<evidence type="ECO:0000313" key="1">
    <source>
        <dbReference type="EMBL" id="ORB76427.1"/>
    </source>
</evidence>
<gene>
    <name evidence="1" type="ORF">BST46_30185</name>
</gene>
<reference evidence="1 2" key="1">
    <citation type="submission" date="2017-02" db="EMBL/GenBank/DDBJ databases">
        <title>The new phylogeny of genus Mycobacterium.</title>
        <authorList>
            <person name="Tortoli E."/>
            <person name="Trovato A."/>
            <person name="Cirillo D.M."/>
        </authorList>
    </citation>
    <scope>NUCLEOTIDE SEQUENCE [LARGE SCALE GENOMIC DNA]</scope>
    <source>
        <strain evidence="1 2">CCUG 56329</strain>
    </source>
</reference>
<sequence length="118" mass="13101">MSPDDDWYLAYLSVFGDLPTHPDPMNRWNELRPDLTYDHVVTVRGVETAAGARGLASLIGDPSMVSAVDLTRSKLSVGVPAATNRDLLPERSRFGWDDDRISRRYGPNVIVVYRPGSV</sequence>
<dbReference type="EMBL" id="MVIL01000844">
    <property type="protein sequence ID" value="ORB76427.1"/>
    <property type="molecule type" value="Genomic_DNA"/>
</dbReference>
<feature type="non-terminal residue" evidence="1">
    <location>
        <position position="118"/>
    </location>
</feature>
<name>A0ABX3TCA7_9MYCO</name>
<dbReference type="Proteomes" id="UP000192847">
    <property type="component" value="Unassembled WGS sequence"/>
</dbReference>
<evidence type="ECO:0000313" key="2">
    <source>
        <dbReference type="Proteomes" id="UP000192847"/>
    </source>
</evidence>
<organism evidence="1 2">
    <name type="scientific">Mycobacterium timonense</name>
    <dbReference type="NCBI Taxonomy" id="701043"/>
    <lineage>
        <taxon>Bacteria</taxon>
        <taxon>Bacillati</taxon>
        <taxon>Actinomycetota</taxon>
        <taxon>Actinomycetes</taxon>
        <taxon>Mycobacteriales</taxon>
        <taxon>Mycobacteriaceae</taxon>
        <taxon>Mycobacterium</taxon>
        <taxon>Mycobacterium avium complex (MAC)</taxon>
    </lineage>
</organism>
<comment type="caution">
    <text evidence="1">The sequence shown here is derived from an EMBL/GenBank/DDBJ whole genome shotgun (WGS) entry which is preliminary data.</text>
</comment>
<keyword evidence="2" id="KW-1185">Reference proteome</keyword>